<feature type="transmembrane region" description="Helical" evidence="2">
    <location>
        <begin position="44"/>
        <end position="63"/>
    </location>
</feature>
<evidence type="ECO:0000256" key="1">
    <source>
        <dbReference type="SAM" id="MobiDB-lite"/>
    </source>
</evidence>
<name>A0AAJ5ZE08_9CHLR</name>
<evidence type="ECO:0000313" key="7">
    <source>
        <dbReference type="Proteomes" id="UP001219901"/>
    </source>
</evidence>
<keyword evidence="2" id="KW-1133">Transmembrane helix</keyword>
<dbReference type="EMBL" id="CP046147">
    <property type="protein sequence ID" value="WFG39523.1"/>
    <property type="molecule type" value="Genomic_DNA"/>
</dbReference>
<evidence type="ECO:0000256" key="2">
    <source>
        <dbReference type="SAM" id="Phobius"/>
    </source>
</evidence>
<accession>A0AAJ5ZE08</accession>
<reference evidence="6" key="2">
    <citation type="journal article" date="2023" name="Nat. Commun.">
        <title>Cultivation of marine bacteria of the SAR202 clade.</title>
        <authorList>
            <person name="Lim Y."/>
            <person name="Seo J.H."/>
            <person name="Giovannoni S.J."/>
            <person name="Kang I."/>
            <person name="Cho J.C."/>
        </authorList>
    </citation>
    <scope>NUCLEOTIDE SEQUENCE</scope>
    <source>
        <strain evidence="6">JH1073</strain>
    </source>
</reference>
<feature type="transmembrane region" description="Helical" evidence="2">
    <location>
        <begin position="104"/>
        <end position="129"/>
    </location>
</feature>
<dbReference type="InterPro" id="IPR019196">
    <property type="entry name" value="ABC_transp_unknown"/>
</dbReference>
<feature type="transmembrane region" description="Helical" evidence="2">
    <location>
        <begin position="569"/>
        <end position="588"/>
    </location>
</feature>
<evidence type="ECO:0008006" key="9">
    <source>
        <dbReference type="Google" id="ProtNLM"/>
    </source>
</evidence>
<sequence>MALGREMSTDQQNIPENRPSPDSVRQKTSILQSLKNNTKSIRQALALVGVGAVVFGVLIWIFLRGLEGPAFIVAGVGFGLLIIDAIISLATVRQAVFGRRGRYGLNTAIVFVVFLAIAVAVNFTLHWAVDRPNPAGWLRVDTTATKQFLLEEQVVNTLENLKEPVKITAFFAQDTAADAAAWRDTEDMLSEFRRRSGDFELTYEVIDPELNPNVATGLGVTQFPALAIEGVESRRTEIVVGGNPNEGPNVFTEQQVVTGLLVINQIAQKKIVFVTGHSERDVTDVNATTNIGLAGRALNRENYVVLNETLQELGTRMANGDPQEIPAAIVFANPTQELLPIDQQALLNYARLGGSILFLFEPISTPDSFKQFLSRYGVAIGDGEAADVASFVAPNPTFVQIKKSNGQIPPHPVTDGFEVLYMPGTTHFAWAVDPLSVPLIEETTPLVKQGILASTTLNSWSETDADLLEFDINSEIAGPLPVAVVVEAVGELAGGIYADGEQLVTLDMIVVGDTDFATNNYFGSANNSDLFVNAINYLAQDFELISIREKTDANRQLFLTKNERDFVRWSGWLLMPSLISLFGFWTWWRRR</sequence>
<evidence type="ECO:0000313" key="6">
    <source>
        <dbReference type="EMBL" id="WFG39523.1"/>
    </source>
</evidence>
<dbReference type="Pfam" id="PF23357">
    <property type="entry name" value="DUF7088"/>
    <property type="match status" value="1"/>
</dbReference>
<dbReference type="InterPro" id="IPR055396">
    <property type="entry name" value="DUF7088"/>
</dbReference>
<dbReference type="Gene3D" id="3.40.30.10">
    <property type="entry name" value="Glutaredoxin"/>
    <property type="match status" value="1"/>
</dbReference>
<keyword evidence="2" id="KW-0812">Transmembrane</keyword>
<dbReference type="AlphaFoldDB" id="A0AAJ5ZE08"/>
<evidence type="ECO:0000259" key="3">
    <source>
        <dbReference type="Pfam" id="PF09822"/>
    </source>
</evidence>
<dbReference type="Proteomes" id="UP001321249">
    <property type="component" value="Unassembled WGS sequence"/>
</dbReference>
<proteinExistence type="predicted"/>
<feature type="domain" description="ABC-type uncharacterised transport system" evidence="3">
    <location>
        <begin position="268"/>
        <end position="534"/>
    </location>
</feature>
<dbReference type="Proteomes" id="UP001219901">
    <property type="component" value="Chromosome"/>
</dbReference>
<keyword evidence="2" id="KW-0472">Membrane</keyword>
<feature type="domain" description="DUF7088" evidence="4">
    <location>
        <begin position="145"/>
        <end position="222"/>
    </location>
</feature>
<feature type="region of interest" description="Disordered" evidence="1">
    <location>
        <begin position="1"/>
        <end position="25"/>
    </location>
</feature>
<reference evidence="7 8" key="1">
    <citation type="submission" date="2019-11" db="EMBL/GenBank/DDBJ databases">
        <authorList>
            <person name="Cho J.-C."/>
        </authorList>
    </citation>
    <scope>NUCLEOTIDE SEQUENCE [LARGE SCALE GENOMIC DNA]</scope>
    <source>
        <strain evidence="6 7">JH1073</strain>
        <strain evidence="5 8">JH702</strain>
    </source>
</reference>
<keyword evidence="7" id="KW-1185">Reference proteome</keyword>
<dbReference type="EMBL" id="WMBE01000001">
    <property type="protein sequence ID" value="MDG0865736.1"/>
    <property type="molecule type" value="Genomic_DNA"/>
</dbReference>
<evidence type="ECO:0000313" key="8">
    <source>
        <dbReference type="Proteomes" id="UP001321249"/>
    </source>
</evidence>
<evidence type="ECO:0000259" key="4">
    <source>
        <dbReference type="Pfam" id="PF23357"/>
    </source>
</evidence>
<evidence type="ECO:0000313" key="5">
    <source>
        <dbReference type="EMBL" id="MDG0865736.1"/>
    </source>
</evidence>
<dbReference type="Pfam" id="PF09822">
    <property type="entry name" value="ABC_transp_aux"/>
    <property type="match status" value="1"/>
</dbReference>
<dbReference type="RefSeq" id="WP_342823309.1">
    <property type="nucleotide sequence ID" value="NZ_CP046146.1"/>
</dbReference>
<organism evidence="6 7">
    <name type="scientific">Candidatus Lucifugimonas marina</name>
    <dbReference type="NCBI Taxonomy" id="3038979"/>
    <lineage>
        <taxon>Bacteria</taxon>
        <taxon>Bacillati</taxon>
        <taxon>Chloroflexota</taxon>
        <taxon>Dehalococcoidia</taxon>
        <taxon>SAR202 cluster</taxon>
        <taxon>Candidatus Lucifugimonadales</taxon>
        <taxon>Candidatus Lucifugimonadaceae</taxon>
        <taxon>Candidatus Lucifugimonas</taxon>
    </lineage>
</organism>
<protein>
    <recommendedName>
        <fullName evidence="9">ABC-type uncharacterized transport system domain-containing protein</fullName>
    </recommendedName>
</protein>
<feature type="transmembrane region" description="Helical" evidence="2">
    <location>
        <begin position="69"/>
        <end position="92"/>
    </location>
</feature>
<gene>
    <name evidence="5" type="ORF">GKO46_01435</name>
    <name evidence="6" type="ORF">GKO48_07790</name>
</gene>
<reference evidence="7" key="3">
    <citation type="submission" date="2023-06" db="EMBL/GenBank/DDBJ databases">
        <title>Pangenomics reveal diversification of enzyme families and niche specialization in globally abundant SAR202 bacteria.</title>
        <authorList>
            <person name="Saw J.H.W."/>
        </authorList>
    </citation>
    <scope>NUCLEOTIDE SEQUENCE [LARGE SCALE GENOMIC DNA]</scope>
    <source>
        <strain evidence="7">JH1073</strain>
    </source>
</reference>